<feature type="domain" description="CSC1/OSCA1-like cytosolic" evidence="14">
    <location>
        <begin position="187"/>
        <end position="342"/>
    </location>
</feature>
<keyword evidence="6 11" id="KW-1133">Transmembrane helix</keyword>
<keyword evidence="8 11" id="KW-0472">Membrane</keyword>
<keyword evidence="7" id="KW-0406">Ion transport</keyword>
<evidence type="ECO:0000259" key="12">
    <source>
        <dbReference type="Pfam" id="PF02714"/>
    </source>
</evidence>
<dbReference type="InterPro" id="IPR045122">
    <property type="entry name" value="Csc1-like"/>
</dbReference>
<feature type="transmembrane region" description="Helical" evidence="11">
    <location>
        <begin position="604"/>
        <end position="622"/>
    </location>
</feature>
<dbReference type="AlphaFoldDB" id="A0A2Z6MCD3"/>
<feature type="transmembrane region" description="Helical" evidence="11">
    <location>
        <begin position="488"/>
        <end position="506"/>
    </location>
</feature>
<dbReference type="Pfam" id="PF13967">
    <property type="entry name" value="RSN1_TM"/>
    <property type="match status" value="1"/>
</dbReference>
<feature type="transmembrane region" description="Helical" evidence="11">
    <location>
        <begin position="6"/>
        <end position="27"/>
    </location>
</feature>
<keyword evidence="16" id="KW-1185">Reference proteome</keyword>
<feature type="transmembrane region" description="Helical" evidence="11">
    <location>
        <begin position="86"/>
        <end position="112"/>
    </location>
</feature>
<evidence type="ECO:0000256" key="10">
    <source>
        <dbReference type="SAM" id="MobiDB-lite"/>
    </source>
</evidence>
<evidence type="ECO:0000256" key="1">
    <source>
        <dbReference type="ARBA" id="ARBA00004141"/>
    </source>
</evidence>
<evidence type="ECO:0000256" key="4">
    <source>
        <dbReference type="ARBA" id="ARBA00022692"/>
    </source>
</evidence>
<feature type="transmembrane region" description="Helical" evidence="11">
    <location>
        <begin position="400"/>
        <end position="428"/>
    </location>
</feature>
<dbReference type="GO" id="GO:0005227">
    <property type="term" value="F:calcium-activated cation channel activity"/>
    <property type="evidence" value="ECO:0007669"/>
    <property type="project" value="InterPro"/>
</dbReference>
<evidence type="ECO:0008006" key="17">
    <source>
        <dbReference type="Google" id="ProtNLM"/>
    </source>
</evidence>
<dbReference type="GO" id="GO:0005886">
    <property type="term" value="C:plasma membrane"/>
    <property type="evidence" value="ECO:0007669"/>
    <property type="project" value="TreeGrafter"/>
</dbReference>
<evidence type="ECO:0000256" key="11">
    <source>
        <dbReference type="SAM" id="Phobius"/>
    </source>
</evidence>
<dbReference type="PANTHER" id="PTHR13018">
    <property type="entry name" value="PROBABLE MEMBRANE PROTEIN DUF221-RELATED"/>
    <property type="match status" value="1"/>
</dbReference>
<sequence>MILSALLTSVAINLGLCFIFFTLYSILRKQPGNIIVYAPRLVSQGQLQEGAKFNSESSLPTAGWVRRAWEPSDDEFISTAGLDAFVFIRIFVFSLKVFTFAGIVGTLILLPINYMGTGIRDNSDFQNKSLDSFSISNVNNGSHGLWVHFCAAYVFTGVVCIFLYYEYAYIASKRIACFYSSKPQPHQFTILVRGIPVPPGGTCNEAVEQFFMEYHPSDYHSHSVVRRSSKLQILVTDGERLYKRLTQLKHKDNSPQRHRRDGILGIFGHKVDMLDHYEKSLGNIADNVRIEQSSMAGKEVPAAFVSFKSRYGAAIALNMQEGINPTHWITEQAPEPHDVYWPFFSVTFIRRWFSKLVAYVACNALTILFLIPVALVQGLTHLDQLETMFPSLRSILRLKLVSQVITGYLPILILQAFLSFVPAIMIMLSSLQGYISWSRIQKSACNKVLWFTIWNIFFANVLSGSAIYRLNYLLEPKEFPRVLAEAVPAQASFFMAYIVAFGWTNVASELFQLIPLCYNYANRVFGGDSSKDFEAPSIPYHMEIPRIVFFGLLGVTYFILAPLMLPFLLVYFCLGYIIYRNQLLYVYVPKFETGGEFWPTVHNYTIFSLVLMQIIVIGIFGLKKLPVASGLTLPLPIVTLLFNEYCQKRFFPIFQAFPAECLIKKDRQDQNDPNMSEFYDKLNKAYNDPALMPIKYSGRFSSRRYPLLGSSESKTNSRESSSDSSSEDMIV</sequence>
<evidence type="ECO:0000256" key="9">
    <source>
        <dbReference type="ARBA" id="ARBA00023303"/>
    </source>
</evidence>
<dbReference type="EMBL" id="DF973205">
    <property type="protein sequence ID" value="GAU19803.1"/>
    <property type="molecule type" value="Genomic_DNA"/>
</dbReference>
<evidence type="ECO:0000313" key="16">
    <source>
        <dbReference type="Proteomes" id="UP000242715"/>
    </source>
</evidence>
<dbReference type="Proteomes" id="UP000242715">
    <property type="component" value="Unassembled WGS sequence"/>
</dbReference>
<evidence type="ECO:0000256" key="5">
    <source>
        <dbReference type="ARBA" id="ARBA00022837"/>
    </source>
</evidence>
<keyword evidence="4 11" id="KW-0812">Transmembrane</keyword>
<dbReference type="InterPro" id="IPR027815">
    <property type="entry name" value="CSC1/OSCA1-like_cyt"/>
</dbReference>
<feature type="transmembrane region" description="Helical" evidence="11">
    <location>
        <begin position="145"/>
        <end position="165"/>
    </location>
</feature>
<feature type="transmembrane region" description="Helical" evidence="11">
    <location>
        <begin position="448"/>
        <end position="468"/>
    </location>
</feature>
<evidence type="ECO:0000256" key="2">
    <source>
        <dbReference type="ARBA" id="ARBA00007779"/>
    </source>
</evidence>
<feature type="domain" description="CSC1/OSCA1-like N-terminal transmembrane" evidence="13">
    <location>
        <begin position="5"/>
        <end position="166"/>
    </location>
</feature>
<proteinExistence type="inferred from homology"/>
<keyword evidence="5" id="KW-0106">Calcium</keyword>
<keyword evidence="9" id="KW-0407">Ion channel</keyword>
<protein>
    <recommendedName>
        <fullName evidence="17">CSC1/OSCA1-like 7TM region domain-containing protein</fullName>
    </recommendedName>
</protein>
<dbReference type="InterPro" id="IPR003864">
    <property type="entry name" value="CSC1/OSCA1-like_7TM"/>
</dbReference>
<organism evidence="15 16">
    <name type="scientific">Trifolium subterraneum</name>
    <name type="common">Subterranean clover</name>
    <dbReference type="NCBI Taxonomy" id="3900"/>
    <lineage>
        <taxon>Eukaryota</taxon>
        <taxon>Viridiplantae</taxon>
        <taxon>Streptophyta</taxon>
        <taxon>Embryophyta</taxon>
        <taxon>Tracheophyta</taxon>
        <taxon>Spermatophyta</taxon>
        <taxon>Magnoliopsida</taxon>
        <taxon>eudicotyledons</taxon>
        <taxon>Gunneridae</taxon>
        <taxon>Pentapetalae</taxon>
        <taxon>rosids</taxon>
        <taxon>fabids</taxon>
        <taxon>Fabales</taxon>
        <taxon>Fabaceae</taxon>
        <taxon>Papilionoideae</taxon>
        <taxon>50 kb inversion clade</taxon>
        <taxon>NPAAA clade</taxon>
        <taxon>Hologalegina</taxon>
        <taxon>IRL clade</taxon>
        <taxon>Trifolieae</taxon>
        <taxon>Trifolium</taxon>
    </lineage>
</organism>
<dbReference type="Pfam" id="PF14703">
    <property type="entry name" value="PHM7_cyt"/>
    <property type="match status" value="1"/>
</dbReference>
<name>A0A2Z6MCD3_TRISU</name>
<evidence type="ECO:0000259" key="13">
    <source>
        <dbReference type="Pfam" id="PF13967"/>
    </source>
</evidence>
<evidence type="ECO:0000256" key="7">
    <source>
        <dbReference type="ARBA" id="ARBA00023065"/>
    </source>
</evidence>
<feature type="region of interest" description="Disordered" evidence="10">
    <location>
        <begin position="706"/>
        <end position="731"/>
    </location>
</feature>
<feature type="domain" description="CSC1/OSCA1-like 7TM region" evidence="12">
    <location>
        <begin position="355"/>
        <end position="620"/>
    </location>
</feature>
<evidence type="ECO:0000256" key="6">
    <source>
        <dbReference type="ARBA" id="ARBA00022989"/>
    </source>
</evidence>
<comment type="subcellular location">
    <subcellularLocation>
        <location evidence="1">Membrane</location>
        <topology evidence="1">Multi-pass membrane protein</topology>
    </subcellularLocation>
</comment>
<dbReference type="InterPro" id="IPR032880">
    <property type="entry name" value="CSC1/OSCA1-like_N"/>
</dbReference>
<keyword evidence="3" id="KW-0813">Transport</keyword>
<reference evidence="16" key="1">
    <citation type="journal article" date="2017" name="Front. Plant Sci.">
        <title>Climate Clever Clovers: New Paradigm to Reduce the Environmental Footprint of Ruminants by Breeding Low Methanogenic Forages Utilizing Haplotype Variation.</title>
        <authorList>
            <person name="Kaur P."/>
            <person name="Appels R."/>
            <person name="Bayer P.E."/>
            <person name="Keeble-Gagnere G."/>
            <person name="Wang J."/>
            <person name="Hirakawa H."/>
            <person name="Shirasawa K."/>
            <person name="Vercoe P."/>
            <person name="Stefanova K."/>
            <person name="Durmic Z."/>
            <person name="Nichols P."/>
            <person name="Revell C."/>
            <person name="Isobe S.N."/>
            <person name="Edwards D."/>
            <person name="Erskine W."/>
        </authorList>
    </citation>
    <scope>NUCLEOTIDE SEQUENCE [LARGE SCALE GENOMIC DNA]</scope>
    <source>
        <strain evidence="16">cv. Daliak</strain>
    </source>
</reference>
<evidence type="ECO:0000256" key="8">
    <source>
        <dbReference type="ARBA" id="ARBA00023136"/>
    </source>
</evidence>
<evidence type="ECO:0000259" key="14">
    <source>
        <dbReference type="Pfam" id="PF14703"/>
    </source>
</evidence>
<evidence type="ECO:0000313" key="15">
    <source>
        <dbReference type="EMBL" id="GAU19803.1"/>
    </source>
</evidence>
<dbReference type="PANTHER" id="PTHR13018:SF102">
    <property type="entry name" value="ERD (EARLY-RESPONSIVE TO DEHYDRATION STRESS) FAMILY PROTEIN"/>
    <property type="match status" value="1"/>
</dbReference>
<dbReference type="OrthoDB" id="1689567at2759"/>
<feature type="transmembrane region" description="Helical" evidence="11">
    <location>
        <begin position="356"/>
        <end position="380"/>
    </location>
</feature>
<accession>A0A2Z6MCD3</accession>
<evidence type="ECO:0000256" key="3">
    <source>
        <dbReference type="ARBA" id="ARBA00022448"/>
    </source>
</evidence>
<comment type="similarity">
    <text evidence="2">Belongs to the CSC1 (TC 1.A.17) family.</text>
</comment>
<feature type="transmembrane region" description="Helical" evidence="11">
    <location>
        <begin position="547"/>
        <end position="579"/>
    </location>
</feature>
<gene>
    <name evidence="15" type="ORF">TSUD_170280</name>
</gene>
<dbReference type="Pfam" id="PF02714">
    <property type="entry name" value="RSN1_7TM"/>
    <property type="match status" value="1"/>
</dbReference>